<dbReference type="SUPFAM" id="SSF54427">
    <property type="entry name" value="NTF2-like"/>
    <property type="match status" value="1"/>
</dbReference>
<proteinExistence type="predicted"/>
<evidence type="ECO:0000259" key="1">
    <source>
        <dbReference type="Pfam" id="PF13474"/>
    </source>
</evidence>
<dbReference type="InterPro" id="IPR037401">
    <property type="entry name" value="SnoaL-like"/>
</dbReference>
<dbReference type="EMBL" id="RBIQ01000010">
    <property type="protein sequence ID" value="RKR07984.1"/>
    <property type="molecule type" value="Genomic_DNA"/>
</dbReference>
<evidence type="ECO:0000313" key="3">
    <source>
        <dbReference type="Proteomes" id="UP000269412"/>
    </source>
</evidence>
<reference evidence="2 3" key="1">
    <citation type="submission" date="2018-10" db="EMBL/GenBank/DDBJ databases">
        <title>Genomic Encyclopedia of Archaeal and Bacterial Type Strains, Phase II (KMG-II): from individual species to whole genera.</title>
        <authorList>
            <person name="Goeker M."/>
        </authorList>
    </citation>
    <scope>NUCLEOTIDE SEQUENCE [LARGE SCALE GENOMIC DNA]</scope>
    <source>
        <strain evidence="2 3">DSM 25230</strain>
    </source>
</reference>
<dbReference type="OrthoDB" id="7869025at2"/>
<evidence type="ECO:0000313" key="2">
    <source>
        <dbReference type="EMBL" id="RKR07984.1"/>
    </source>
</evidence>
<gene>
    <name evidence="2" type="ORF">CLV91_2749</name>
</gene>
<keyword evidence="3" id="KW-1185">Reference proteome</keyword>
<protein>
    <recommendedName>
        <fullName evidence="1">SnoaL-like domain-containing protein</fullName>
    </recommendedName>
</protein>
<dbReference type="Gene3D" id="3.10.450.50">
    <property type="match status" value="1"/>
</dbReference>
<dbReference type="RefSeq" id="WP_121068755.1">
    <property type="nucleotide sequence ID" value="NZ_RBIQ01000010.1"/>
</dbReference>
<dbReference type="InterPro" id="IPR032710">
    <property type="entry name" value="NTF2-like_dom_sf"/>
</dbReference>
<accession>A0A495DTN0</accession>
<dbReference type="Pfam" id="PF13474">
    <property type="entry name" value="SnoaL_3"/>
    <property type="match status" value="1"/>
</dbReference>
<feature type="domain" description="SnoaL-like" evidence="1">
    <location>
        <begin position="7"/>
        <end position="116"/>
    </location>
</feature>
<dbReference type="AlphaFoldDB" id="A0A495DTN0"/>
<dbReference type="Proteomes" id="UP000269412">
    <property type="component" value="Unassembled WGS sequence"/>
</dbReference>
<organism evidence="2 3">
    <name type="scientific">Maribacter vaceletii</name>
    <dbReference type="NCBI Taxonomy" id="1206816"/>
    <lineage>
        <taxon>Bacteria</taxon>
        <taxon>Pseudomonadati</taxon>
        <taxon>Bacteroidota</taxon>
        <taxon>Flavobacteriia</taxon>
        <taxon>Flavobacteriales</taxon>
        <taxon>Flavobacteriaceae</taxon>
        <taxon>Maribacter</taxon>
    </lineage>
</organism>
<sequence>MSIEEKIEQVIDDLIQTATTYDISKLDNIYHDKLKVVMIDIDDNVNIADKETFKNIFKSKKEAGDPPMNTWAKYHKIDVDGTNAHVLLSRKNNLSGVNQILTLSIDLLFEDNRWQVIREVIFLRPDLE</sequence>
<comment type="caution">
    <text evidence="2">The sequence shown here is derived from an EMBL/GenBank/DDBJ whole genome shotgun (WGS) entry which is preliminary data.</text>
</comment>
<name>A0A495DTN0_9FLAO</name>